<feature type="transmembrane region" description="Helical" evidence="7">
    <location>
        <begin position="147"/>
        <end position="170"/>
    </location>
</feature>
<evidence type="ECO:0000256" key="7">
    <source>
        <dbReference type="RuleBase" id="RU363032"/>
    </source>
</evidence>
<keyword evidence="4 7" id="KW-0812">Transmembrane</keyword>
<evidence type="ECO:0000256" key="2">
    <source>
        <dbReference type="ARBA" id="ARBA00022448"/>
    </source>
</evidence>
<dbReference type="InterPro" id="IPR035906">
    <property type="entry name" value="MetI-like_sf"/>
</dbReference>
<dbReference type="Pfam" id="PF00528">
    <property type="entry name" value="BPD_transp_1"/>
    <property type="match status" value="1"/>
</dbReference>
<dbReference type="KEGG" id="csaz:Cs308_0854"/>
<gene>
    <name evidence="9" type="ORF">Cs308_0854</name>
</gene>
<evidence type="ECO:0000256" key="5">
    <source>
        <dbReference type="ARBA" id="ARBA00022989"/>
    </source>
</evidence>
<sequence length="215" mass="23559">MQRDLILLLLKETGNTFYMVGFSFLFSCLIGGFIGMGLFCNIPKFFHTTVSIALSFLTAIPFAILIVILFPVTRWIIGTSLGTTASIVPLTIGAIPFVVTLVSNALRNSALIYLEPATALGIPRIKIIKDILLPESYPDLIFSLKSLIIHLISCSTLAGFVGGGGLGQVLLQYGYYRFQLSVTMSVLVITLACIEIVRNLGNFYGRRILKYRGIL</sequence>
<dbReference type="GO" id="GO:0048473">
    <property type="term" value="P:D-methionine transmembrane transport"/>
    <property type="evidence" value="ECO:0007669"/>
    <property type="project" value="TreeGrafter"/>
</dbReference>
<keyword evidence="10" id="KW-1185">Reference proteome</keyword>
<dbReference type="PANTHER" id="PTHR30450:SF1">
    <property type="entry name" value="D-METHIONINE TRANSPORT SYSTEM PERMEASE PROTEIN METI-RELATED"/>
    <property type="match status" value="1"/>
</dbReference>
<comment type="similarity">
    <text evidence="7">Belongs to the binding-protein-dependent transport system permease family.</text>
</comment>
<organism evidence="9 10">
    <name type="scientific">Candidatus Chlamydia sanziniae</name>
    <dbReference type="NCBI Taxonomy" id="1806891"/>
    <lineage>
        <taxon>Bacteria</taxon>
        <taxon>Pseudomonadati</taxon>
        <taxon>Chlamydiota</taxon>
        <taxon>Chlamydiia</taxon>
        <taxon>Chlamydiales</taxon>
        <taxon>Chlamydiaceae</taxon>
        <taxon>Chlamydia/Chlamydophila group</taxon>
        <taxon>Chlamydia</taxon>
    </lineage>
</organism>
<feature type="transmembrane region" description="Helical" evidence="7">
    <location>
        <begin position="17"/>
        <end position="40"/>
    </location>
</feature>
<dbReference type="STRING" id="1806891.Cs308_0854"/>
<protein>
    <submittedName>
        <fullName evidence="9">Methionine ABC transporter permease protein</fullName>
    </submittedName>
</protein>
<name>A0A1A9HYA5_9CHLA</name>
<keyword evidence="2 7" id="KW-0813">Transport</keyword>
<evidence type="ECO:0000256" key="1">
    <source>
        <dbReference type="ARBA" id="ARBA00004651"/>
    </source>
</evidence>
<dbReference type="EMBL" id="CP014639">
    <property type="protein sequence ID" value="ANH79024.1"/>
    <property type="molecule type" value="Genomic_DNA"/>
</dbReference>
<dbReference type="GO" id="GO:0005886">
    <property type="term" value="C:plasma membrane"/>
    <property type="evidence" value="ECO:0007669"/>
    <property type="project" value="UniProtKB-SubCell"/>
</dbReference>
<dbReference type="OrthoDB" id="9793490at2"/>
<keyword evidence="3" id="KW-1003">Cell membrane</keyword>
<dbReference type="PROSITE" id="PS50928">
    <property type="entry name" value="ABC_TM1"/>
    <property type="match status" value="1"/>
</dbReference>
<dbReference type="InterPro" id="IPR051322">
    <property type="entry name" value="AA_ABC_Transporter_Permease"/>
</dbReference>
<feature type="transmembrane region" description="Helical" evidence="7">
    <location>
        <begin position="52"/>
        <end position="77"/>
    </location>
</feature>
<dbReference type="PATRIC" id="fig|1806891.3.peg.847"/>
<dbReference type="PROSITE" id="PS51257">
    <property type="entry name" value="PROKAR_LIPOPROTEIN"/>
    <property type="match status" value="1"/>
</dbReference>
<keyword evidence="6 7" id="KW-0472">Membrane</keyword>
<dbReference type="InterPro" id="IPR000515">
    <property type="entry name" value="MetI-like"/>
</dbReference>
<reference evidence="9 10" key="1">
    <citation type="submission" date="2016-03" db="EMBL/GenBank/DDBJ databases">
        <title>Culture-independent genomics supports pathogen discovery for uncultivable bacteria within the genus Chlamydia.</title>
        <authorList>
            <person name="Taylor-Brown A."/>
            <person name="Bachmann N.L."/>
            <person name="Borel N."/>
            <person name="Polkinghorne A."/>
        </authorList>
    </citation>
    <scope>NUCLEOTIDE SEQUENCE [LARGE SCALE GENOMIC DNA]</scope>
    <source>
        <strain evidence="9 10">2742-308</strain>
    </source>
</reference>
<dbReference type="SUPFAM" id="SSF161098">
    <property type="entry name" value="MetI-like"/>
    <property type="match status" value="1"/>
</dbReference>
<evidence type="ECO:0000256" key="4">
    <source>
        <dbReference type="ARBA" id="ARBA00022692"/>
    </source>
</evidence>
<accession>A0A1A9HYA5</accession>
<keyword evidence="5 7" id="KW-1133">Transmembrane helix</keyword>
<feature type="transmembrane region" description="Helical" evidence="7">
    <location>
        <begin position="176"/>
        <end position="197"/>
    </location>
</feature>
<dbReference type="CDD" id="cd06261">
    <property type="entry name" value="TM_PBP2"/>
    <property type="match status" value="1"/>
</dbReference>
<feature type="transmembrane region" description="Helical" evidence="7">
    <location>
        <begin position="83"/>
        <end position="106"/>
    </location>
</feature>
<dbReference type="AlphaFoldDB" id="A0A1A9HYA5"/>
<proteinExistence type="inferred from homology"/>
<evidence type="ECO:0000313" key="10">
    <source>
        <dbReference type="Proteomes" id="UP000078162"/>
    </source>
</evidence>
<comment type="subcellular location">
    <subcellularLocation>
        <location evidence="1 7">Cell membrane</location>
        <topology evidence="1 7">Multi-pass membrane protein</topology>
    </subcellularLocation>
</comment>
<dbReference type="PANTHER" id="PTHR30450">
    <property type="entry name" value="ABC TRANSPORTER PERMEASE"/>
    <property type="match status" value="1"/>
</dbReference>
<evidence type="ECO:0000259" key="8">
    <source>
        <dbReference type="PROSITE" id="PS50928"/>
    </source>
</evidence>
<feature type="domain" description="ABC transmembrane type-1" evidence="8">
    <location>
        <begin position="13"/>
        <end position="197"/>
    </location>
</feature>
<dbReference type="Proteomes" id="UP000078162">
    <property type="component" value="Chromosome"/>
</dbReference>
<evidence type="ECO:0000313" key="9">
    <source>
        <dbReference type="EMBL" id="ANH79024.1"/>
    </source>
</evidence>
<dbReference type="Gene3D" id="1.10.3720.10">
    <property type="entry name" value="MetI-like"/>
    <property type="match status" value="1"/>
</dbReference>
<evidence type="ECO:0000256" key="3">
    <source>
        <dbReference type="ARBA" id="ARBA00022475"/>
    </source>
</evidence>
<evidence type="ECO:0000256" key="6">
    <source>
        <dbReference type="ARBA" id="ARBA00023136"/>
    </source>
</evidence>